<sequence length="118" mass="12304">MKRIQQGFTLIELMIVVAIIGILAAIALPQYRDYTQRSANSACLGEAKAYMGAAVANLANNVAAGTYTPSACTAISSVPTSANYANNTSIDFTTPSRGTAGLRRDVRCGAATGACRLR</sequence>
<dbReference type="RefSeq" id="WP_143898530.1">
    <property type="nucleotide sequence ID" value="NZ_CP083911.1"/>
</dbReference>
<keyword evidence="3" id="KW-1133">Transmembrane helix</keyword>
<evidence type="ECO:0000256" key="1">
    <source>
        <dbReference type="ARBA" id="ARBA00005233"/>
    </source>
</evidence>
<evidence type="ECO:0000313" key="4">
    <source>
        <dbReference type="EMBL" id="TSE28688.1"/>
    </source>
</evidence>
<dbReference type="STRING" id="307486.GCA_000807215_02539"/>
<dbReference type="Proteomes" id="UP000317763">
    <property type="component" value="Unassembled WGS sequence"/>
</dbReference>
<evidence type="ECO:0000313" key="5">
    <source>
        <dbReference type="Proteomes" id="UP000317763"/>
    </source>
</evidence>
<dbReference type="GO" id="GO:0043107">
    <property type="term" value="P:type IV pilus-dependent motility"/>
    <property type="evidence" value="ECO:0007669"/>
    <property type="project" value="TreeGrafter"/>
</dbReference>
<reference evidence="4 5" key="1">
    <citation type="submission" date="2019-07" db="EMBL/GenBank/DDBJ databases">
        <title>Tepidimonas taiwanensis I1-1 draft genome.</title>
        <authorList>
            <person name="Da Costa M.S."/>
            <person name="Froufe H.J.C."/>
            <person name="Egas C."/>
            <person name="Albuquerque L."/>
        </authorList>
    </citation>
    <scope>NUCLEOTIDE SEQUENCE [LARGE SCALE GENOMIC DNA]</scope>
    <source>
        <strain evidence="4 5">I1-1</strain>
    </source>
</reference>
<dbReference type="NCBIfam" id="TIGR02532">
    <property type="entry name" value="IV_pilin_GFxxxE"/>
    <property type="match status" value="1"/>
</dbReference>
<accession>A0A554WYQ8</accession>
<keyword evidence="3" id="KW-0812">Transmembrane</keyword>
<name>A0A554WYQ8_9BURK</name>
<dbReference type="Pfam" id="PF07963">
    <property type="entry name" value="N_methyl"/>
    <property type="match status" value="1"/>
</dbReference>
<gene>
    <name evidence="4" type="primary">pilE</name>
    <name evidence="4" type="ORF">Ttaiw_02534</name>
</gene>
<comment type="caution">
    <text evidence="4">The sequence shown here is derived from an EMBL/GenBank/DDBJ whole genome shotgun (WGS) entry which is preliminary data.</text>
</comment>
<dbReference type="AlphaFoldDB" id="A0A554WYQ8"/>
<dbReference type="EMBL" id="VJOM01000049">
    <property type="protein sequence ID" value="TSE28688.1"/>
    <property type="molecule type" value="Genomic_DNA"/>
</dbReference>
<organism evidence="4 5">
    <name type="scientific">Tepidimonas taiwanensis</name>
    <dbReference type="NCBI Taxonomy" id="307486"/>
    <lineage>
        <taxon>Bacteria</taxon>
        <taxon>Pseudomonadati</taxon>
        <taxon>Pseudomonadota</taxon>
        <taxon>Betaproteobacteria</taxon>
        <taxon>Burkholderiales</taxon>
        <taxon>Tepidimonas</taxon>
    </lineage>
</organism>
<keyword evidence="2" id="KW-0488">Methylation</keyword>
<dbReference type="PANTHER" id="PTHR30093">
    <property type="entry name" value="GENERAL SECRETION PATHWAY PROTEIN G"/>
    <property type="match status" value="1"/>
</dbReference>
<dbReference type="InterPro" id="IPR045584">
    <property type="entry name" value="Pilin-like"/>
</dbReference>
<dbReference type="Gene3D" id="3.30.700.10">
    <property type="entry name" value="Glycoprotein, Type 4 Pilin"/>
    <property type="match status" value="1"/>
</dbReference>
<proteinExistence type="inferred from homology"/>
<dbReference type="PROSITE" id="PS00409">
    <property type="entry name" value="PROKAR_NTER_METHYL"/>
    <property type="match status" value="1"/>
</dbReference>
<keyword evidence="3" id="KW-0472">Membrane</keyword>
<dbReference type="GO" id="GO:0044096">
    <property type="term" value="C:type IV pilus"/>
    <property type="evidence" value="ECO:0007669"/>
    <property type="project" value="TreeGrafter"/>
</dbReference>
<feature type="transmembrane region" description="Helical" evidence="3">
    <location>
        <begin position="7"/>
        <end position="28"/>
    </location>
</feature>
<dbReference type="SUPFAM" id="SSF54523">
    <property type="entry name" value="Pili subunits"/>
    <property type="match status" value="1"/>
</dbReference>
<protein>
    <submittedName>
        <fullName evidence="4">Fimbrial protein</fullName>
    </submittedName>
</protein>
<keyword evidence="5" id="KW-1185">Reference proteome</keyword>
<dbReference type="OrthoDB" id="8607132at2"/>
<comment type="similarity">
    <text evidence="1">Belongs to the N-Me-Phe pilin family.</text>
</comment>
<dbReference type="InterPro" id="IPR012902">
    <property type="entry name" value="N_methyl_site"/>
</dbReference>
<evidence type="ECO:0000256" key="3">
    <source>
        <dbReference type="SAM" id="Phobius"/>
    </source>
</evidence>
<dbReference type="PANTHER" id="PTHR30093:SF34">
    <property type="entry name" value="PREPILIN PEPTIDASE-DEPENDENT PROTEIN D"/>
    <property type="match status" value="1"/>
</dbReference>
<evidence type="ECO:0000256" key="2">
    <source>
        <dbReference type="ARBA" id="ARBA00022481"/>
    </source>
</evidence>